<keyword evidence="3" id="KW-1185">Reference proteome</keyword>
<organism evidence="2 3">
    <name type="scientific">Viridothelium virens</name>
    <name type="common">Speckled blister lichen</name>
    <name type="synonym">Trypethelium virens</name>
    <dbReference type="NCBI Taxonomy" id="1048519"/>
    <lineage>
        <taxon>Eukaryota</taxon>
        <taxon>Fungi</taxon>
        <taxon>Dikarya</taxon>
        <taxon>Ascomycota</taxon>
        <taxon>Pezizomycotina</taxon>
        <taxon>Dothideomycetes</taxon>
        <taxon>Dothideomycetes incertae sedis</taxon>
        <taxon>Trypetheliales</taxon>
        <taxon>Trypetheliaceae</taxon>
        <taxon>Viridothelium</taxon>
    </lineage>
</organism>
<gene>
    <name evidence="2" type="ORF">EV356DRAFT_519099</name>
</gene>
<evidence type="ECO:0000313" key="2">
    <source>
        <dbReference type="EMBL" id="KAF2231120.1"/>
    </source>
</evidence>
<dbReference type="Proteomes" id="UP000800092">
    <property type="component" value="Unassembled WGS sequence"/>
</dbReference>
<evidence type="ECO:0000256" key="1">
    <source>
        <dbReference type="SAM" id="MobiDB-lite"/>
    </source>
</evidence>
<reference evidence="2" key="1">
    <citation type="journal article" date="2020" name="Stud. Mycol.">
        <title>101 Dothideomycetes genomes: a test case for predicting lifestyles and emergence of pathogens.</title>
        <authorList>
            <person name="Haridas S."/>
            <person name="Albert R."/>
            <person name="Binder M."/>
            <person name="Bloem J."/>
            <person name="Labutti K."/>
            <person name="Salamov A."/>
            <person name="Andreopoulos B."/>
            <person name="Baker S."/>
            <person name="Barry K."/>
            <person name="Bills G."/>
            <person name="Bluhm B."/>
            <person name="Cannon C."/>
            <person name="Castanera R."/>
            <person name="Culley D."/>
            <person name="Daum C."/>
            <person name="Ezra D."/>
            <person name="Gonzalez J."/>
            <person name="Henrissat B."/>
            <person name="Kuo A."/>
            <person name="Liang C."/>
            <person name="Lipzen A."/>
            <person name="Lutzoni F."/>
            <person name="Magnuson J."/>
            <person name="Mondo S."/>
            <person name="Nolan M."/>
            <person name="Ohm R."/>
            <person name="Pangilinan J."/>
            <person name="Park H.-J."/>
            <person name="Ramirez L."/>
            <person name="Alfaro M."/>
            <person name="Sun H."/>
            <person name="Tritt A."/>
            <person name="Yoshinaga Y."/>
            <person name="Zwiers L.-H."/>
            <person name="Turgeon B."/>
            <person name="Goodwin S."/>
            <person name="Spatafora J."/>
            <person name="Crous P."/>
            <person name="Grigoriev I."/>
        </authorList>
    </citation>
    <scope>NUCLEOTIDE SEQUENCE</scope>
    <source>
        <strain evidence="2">Tuck. ex Michener</strain>
    </source>
</reference>
<proteinExistence type="predicted"/>
<evidence type="ECO:0000313" key="3">
    <source>
        <dbReference type="Proteomes" id="UP000800092"/>
    </source>
</evidence>
<feature type="region of interest" description="Disordered" evidence="1">
    <location>
        <begin position="625"/>
        <end position="679"/>
    </location>
</feature>
<feature type="compositionally biased region" description="Low complexity" evidence="1">
    <location>
        <begin position="628"/>
        <end position="644"/>
    </location>
</feature>
<accession>A0A6A6H056</accession>
<dbReference type="AlphaFoldDB" id="A0A6A6H056"/>
<name>A0A6A6H056_VIRVR</name>
<dbReference type="OrthoDB" id="5817230at2759"/>
<evidence type="ECO:0008006" key="4">
    <source>
        <dbReference type="Google" id="ProtNLM"/>
    </source>
</evidence>
<dbReference type="EMBL" id="ML991831">
    <property type="protein sequence ID" value="KAF2231120.1"/>
    <property type="molecule type" value="Genomic_DNA"/>
</dbReference>
<sequence>MEALGLAASCIQIVELAATSIKHIHSLQRKLQNVDQNTQMVLSQLTAVKSAVNRIQIWLDQQSPETFWIDDLSSDLDLSLDACRRLVGLISEQLGELNAAQTTFSWKERFRQVWNEEEVKGYRDMLRDHIQALSLLLQVAKLPSTERKSTLQNAETRGVIERAWDASSSLMWLWDTNSFTTERSTISDDLSRLSVSFAFDVDVLGSRAYQAMFASKIPPDLSRNGAEIQTPTTDAFHLGQQAAGLRFKLISSKEKPSDSIVPLISAHKSASIDAHTAAGAIALSSNQWSITDGHQPAAPTEESGSGSANAASVLINIIIHGRRENRTSFDKAALVFGTTPDTLIKLMPKAYPYGFYRSRPESWNPGTLSRSAIQAIAQLTRSSQIIPVCEYYRQQLIRRSLPPLTGWEYELLRSAWSKMRRPLLSDHIPIEELPKFLSKTRRIHKLTTYTEDFRLHIILRTLVKRSDIRYTALNHRLERLPVTEIKQRRSRLEFFYEECLLLAHPLHGLSFSTLIFMLGTYEFVRDGSEQLRDSYRYISKAIANESGFQLAYRLRRHARLEEIAETIARKRLKGLFETAYWSRRFHKHLYTKRRREFSENDSTNLLRRSSSPSALIPMAPHSTLLEIPRSPRSANSFSSSPSSPVTETSTQKDSERARRMAESIWTEGVGQTADSIPWI</sequence>
<feature type="compositionally biased region" description="Basic and acidic residues" evidence="1">
    <location>
        <begin position="650"/>
        <end position="661"/>
    </location>
</feature>
<protein>
    <recommendedName>
        <fullName evidence="4">Fungal N-terminal domain-containing protein</fullName>
    </recommendedName>
</protein>